<dbReference type="EMBL" id="BMVN01000012">
    <property type="protein sequence ID" value="GHA31161.1"/>
    <property type="molecule type" value="Genomic_DNA"/>
</dbReference>
<evidence type="ECO:0000313" key="2">
    <source>
        <dbReference type="Proteomes" id="UP000653644"/>
    </source>
</evidence>
<protein>
    <recommendedName>
        <fullName evidence="3">Secreted protein</fullName>
    </recommendedName>
</protein>
<evidence type="ECO:0008006" key="3">
    <source>
        <dbReference type="Google" id="ProtNLM"/>
    </source>
</evidence>
<gene>
    <name evidence="1" type="ORF">GCM10010345_40130</name>
</gene>
<accession>A0ABQ3CRP7</accession>
<sequence length="66" mass="6674">MVQLAAWAGVAVNASASGATSPVTPSATTPRLRMTPMAAFPLPLVPDSFARASPVLSSAIPAMSDY</sequence>
<name>A0ABQ3CRP7_9ACTN</name>
<keyword evidence="2" id="KW-1185">Reference proteome</keyword>
<comment type="caution">
    <text evidence="1">The sequence shown here is derived from an EMBL/GenBank/DDBJ whole genome shotgun (WGS) entry which is preliminary data.</text>
</comment>
<organism evidence="1 2">
    <name type="scientific">Streptomyces canarius</name>
    <dbReference type="NCBI Taxonomy" id="285453"/>
    <lineage>
        <taxon>Bacteria</taxon>
        <taxon>Bacillati</taxon>
        <taxon>Actinomycetota</taxon>
        <taxon>Actinomycetes</taxon>
        <taxon>Kitasatosporales</taxon>
        <taxon>Streptomycetaceae</taxon>
        <taxon>Streptomyces</taxon>
    </lineage>
</organism>
<dbReference type="Proteomes" id="UP000653644">
    <property type="component" value="Unassembled WGS sequence"/>
</dbReference>
<evidence type="ECO:0000313" key="1">
    <source>
        <dbReference type="EMBL" id="GHA31161.1"/>
    </source>
</evidence>
<proteinExistence type="predicted"/>
<reference evidence="2" key="1">
    <citation type="journal article" date="2019" name="Int. J. Syst. Evol. Microbiol.">
        <title>The Global Catalogue of Microorganisms (GCM) 10K type strain sequencing project: providing services to taxonomists for standard genome sequencing and annotation.</title>
        <authorList>
            <consortium name="The Broad Institute Genomics Platform"/>
            <consortium name="The Broad Institute Genome Sequencing Center for Infectious Disease"/>
            <person name="Wu L."/>
            <person name="Ma J."/>
        </authorList>
    </citation>
    <scope>NUCLEOTIDE SEQUENCE [LARGE SCALE GENOMIC DNA]</scope>
    <source>
        <strain evidence="2">JCM 4733</strain>
    </source>
</reference>